<keyword evidence="1" id="KW-0472">Membrane</keyword>
<accession>A0A402AKI6</accession>
<dbReference type="Proteomes" id="UP000287188">
    <property type="component" value="Unassembled WGS sequence"/>
</dbReference>
<dbReference type="AlphaFoldDB" id="A0A402AKI6"/>
<gene>
    <name evidence="2" type="ORF">KDK_33690</name>
</gene>
<comment type="caution">
    <text evidence="2">The sequence shown here is derived from an EMBL/GenBank/DDBJ whole genome shotgun (WGS) entry which is preliminary data.</text>
</comment>
<protein>
    <submittedName>
        <fullName evidence="2">Uncharacterized protein</fullName>
    </submittedName>
</protein>
<keyword evidence="1" id="KW-0812">Transmembrane</keyword>
<evidence type="ECO:0000313" key="3">
    <source>
        <dbReference type="Proteomes" id="UP000287188"/>
    </source>
</evidence>
<evidence type="ECO:0000256" key="1">
    <source>
        <dbReference type="SAM" id="Phobius"/>
    </source>
</evidence>
<reference evidence="3" key="1">
    <citation type="submission" date="2018-12" db="EMBL/GenBank/DDBJ databases">
        <title>Tengunoibacter tsumagoiensis gen. nov., sp. nov., Dictyobacter kobayashii sp. nov., D. alpinus sp. nov., and D. joshuensis sp. nov. and description of Dictyobacteraceae fam. nov. within the order Ktedonobacterales isolated from Tengu-no-mugimeshi.</title>
        <authorList>
            <person name="Wang C.M."/>
            <person name="Zheng Y."/>
            <person name="Sakai Y."/>
            <person name="Toyoda A."/>
            <person name="Minakuchi Y."/>
            <person name="Abe K."/>
            <person name="Yokota A."/>
            <person name="Yabe S."/>
        </authorList>
    </citation>
    <scope>NUCLEOTIDE SEQUENCE [LARGE SCALE GENOMIC DNA]</scope>
    <source>
        <strain evidence="3">Uno11</strain>
    </source>
</reference>
<name>A0A402AKI6_9CHLR</name>
<keyword evidence="1" id="KW-1133">Transmembrane helix</keyword>
<dbReference type="RefSeq" id="WP_126551417.1">
    <property type="nucleotide sequence ID" value="NZ_BIFS01000001.1"/>
</dbReference>
<feature type="transmembrane region" description="Helical" evidence="1">
    <location>
        <begin position="30"/>
        <end position="51"/>
    </location>
</feature>
<sequence length="177" mass="18844">MKKGTRVPSIEYGPGGHREQQRRLAGGIQWVLIAAICATAFICFIGIVSAAQMDSGPGAAANKEQVMQKLIDAGRAHMLSKVGSPNQVPAVQPAPHRQSGIISMRQGPFSSSVFTVRNMWQGLVGSAWTLSYTGAQTNPDGTPGSGGIVLYTETVNAQGGFDLHPQGFFWPRAELHL</sequence>
<keyword evidence="3" id="KW-1185">Reference proteome</keyword>
<evidence type="ECO:0000313" key="2">
    <source>
        <dbReference type="EMBL" id="GCE19569.1"/>
    </source>
</evidence>
<proteinExistence type="predicted"/>
<organism evidence="2 3">
    <name type="scientific">Dictyobacter kobayashii</name>
    <dbReference type="NCBI Taxonomy" id="2014872"/>
    <lineage>
        <taxon>Bacteria</taxon>
        <taxon>Bacillati</taxon>
        <taxon>Chloroflexota</taxon>
        <taxon>Ktedonobacteria</taxon>
        <taxon>Ktedonobacterales</taxon>
        <taxon>Dictyobacteraceae</taxon>
        <taxon>Dictyobacter</taxon>
    </lineage>
</organism>
<dbReference type="EMBL" id="BIFS01000001">
    <property type="protein sequence ID" value="GCE19569.1"/>
    <property type="molecule type" value="Genomic_DNA"/>
</dbReference>